<dbReference type="OrthoDB" id="8702396at2"/>
<proteinExistence type="predicted"/>
<evidence type="ECO:0000313" key="2">
    <source>
        <dbReference type="Proteomes" id="UP000309819"/>
    </source>
</evidence>
<gene>
    <name evidence="1" type="ORF">FEM01_13960</name>
</gene>
<name>A0A5R8YZW8_9PSED</name>
<dbReference type="AlphaFoldDB" id="A0A5R8YZW8"/>
<keyword evidence="2" id="KW-1185">Reference proteome</keyword>
<organism evidence="1 2">
    <name type="scientific">Pseudomonas mosselii</name>
    <dbReference type="NCBI Taxonomy" id="78327"/>
    <lineage>
        <taxon>Bacteria</taxon>
        <taxon>Pseudomonadati</taxon>
        <taxon>Pseudomonadota</taxon>
        <taxon>Gammaproteobacteria</taxon>
        <taxon>Pseudomonadales</taxon>
        <taxon>Pseudomonadaceae</taxon>
        <taxon>Pseudomonas</taxon>
    </lineage>
</organism>
<evidence type="ECO:0000313" key="1">
    <source>
        <dbReference type="EMBL" id="TLP59010.1"/>
    </source>
</evidence>
<dbReference type="RefSeq" id="WP_138220081.1">
    <property type="nucleotide sequence ID" value="NZ_VAUO01000006.1"/>
</dbReference>
<protein>
    <submittedName>
        <fullName evidence="1">Uncharacterized protein</fullName>
    </submittedName>
</protein>
<dbReference type="EMBL" id="VAUO01000006">
    <property type="protein sequence ID" value="TLP59010.1"/>
    <property type="molecule type" value="Genomic_DNA"/>
</dbReference>
<reference evidence="1 2" key="1">
    <citation type="submission" date="2019-05" db="EMBL/GenBank/DDBJ databases">
        <title>Pseudomonas sp. SC006 isolated from lettuce that can produce HBGAs.</title>
        <authorList>
            <person name="Wang D."/>
            <person name="Liao N."/>
            <person name="Liu D."/>
            <person name="Zhang Z."/>
            <person name="Zou S."/>
        </authorList>
    </citation>
    <scope>NUCLEOTIDE SEQUENCE [LARGE SCALE GENOMIC DNA]</scope>
    <source>
        <strain evidence="1 2">SC006</strain>
    </source>
</reference>
<accession>A0A5R8YZW8</accession>
<comment type="caution">
    <text evidence="1">The sequence shown here is derived from an EMBL/GenBank/DDBJ whole genome shotgun (WGS) entry which is preliminary data.</text>
</comment>
<dbReference type="Proteomes" id="UP000309819">
    <property type="component" value="Unassembled WGS sequence"/>
</dbReference>
<sequence length="136" mass="15642">MPAPIPDKIIKKIAKDIRSWPADMKLTWDAICQAAKLHLDYIPTRQALSTKSILVFEYKAKKEELIAKTQKAPNRPKNMTVAMQKIQTLEKSVASLEYQNGMLHDMLHRMIYNSAQHKISKEELMKALPTPNRSKK</sequence>